<dbReference type="AlphaFoldDB" id="A0A5R9C7I0"/>
<dbReference type="Gene3D" id="1.10.357.10">
    <property type="entry name" value="Tetracycline Repressor, domain 2"/>
    <property type="match status" value="1"/>
</dbReference>
<dbReference type="SUPFAM" id="SSF46689">
    <property type="entry name" value="Homeodomain-like"/>
    <property type="match status" value="1"/>
</dbReference>
<dbReference type="Pfam" id="PF00440">
    <property type="entry name" value="TetR_N"/>
    <property type="match status" value="1"/>
</dbReference>
<dbReference type="InterPro" id="IPR009057">
    <property type="entry name" value="Homeodomain-like_sf"/>
</dbReference>
<dbReference type="STRING" id="191770.SAMN04488013_11438"/>
<reference evidence="4 5" key="1">
    <citation type="submission" date="2019-05" db="EMBL/GenBank/DDBJ databases">
        <title>The metagenome of a microbial culture collection derived from dairy environment covers the genomic content of the human microbiome.</title>
        <authorList>
            <person name="Roder T."/>
            <person name="Wuthrich D."/>
            <person name="Sattari Z."/>
            <person name="Von Ah U."/>
            <person name="Bar C."/>
            <person name="Ronchi F."/>
            <person name="Macpherson A.J."/>
            <person name="Ganal-Vonarburg S.C."/>
            <person name="Bruggmann R."/>
            <person name="Vergeres G."/>
        </authorList>
    </citation>
    <scope>NUCLEOTIDE SEQUENCE [LARGE SCALE GENOMIC DNA]</scope>
    <source>
        <strain evidence="4 5">FAM 24235</strain>
    </source>
</reference>
<dbReference type="InterPro" id="IPR050624">
    <property type="entry name" value="HTH-type_Tx_Regulator"/>
</dbReference>
<evidence type="ECO:0000256" key="2">
    <source>
        <dbReference type="PROSITE-ProRule" id="PRU00335"/>
    </source>
</evidence>
<proteinExistence type="predicted"/>
<sequence>MKMSYKGGTADMETTKTIDIRKVRTRHSIIEAFMKLLQQKRFEAIKISDITNEAMINRATFYYYFADKYELFEIVTRENLLKNIRSELAENKNFCENTLKNLFLSLTQFHEELSDMCTKSYEDLASGTEAILREEVEQVLLQALKSRYSSKSEIEIRSSATALSWMLYGAAYEWKSNNQLDAEVFFQQMMVSIEKIINE</sequence>
<evidence type="ECO:0000259" key="3">
    <source>
        <dbReference type="PROSITE" id="PS50977"/>
    </source>
</evidence>
<dbReference type="PROSITE" id="PS50977">
    <property type="entry name" value="HTH_TETR_2"/>
    <property type="match status" value="1"/>
</dbReference>
<protein>
    <submittedName>
        <fullName evidence="4">TetR/AcrR family transcriptional regulator</fullName>
    </submittedName>
</protein>
<dbReference type="Proteomes" id="UP000307201">
    <property type="component" value="Unassembled WGS sequence"/>
</dbReference>
<gene>
    <name evidence="4" type="ORF">FEZ48_02405</name>
</gene>
<dbReference type="PANTHER" id="PTHR43479">
    <property type="entry name" value="ACREF/ENVCD OPERON REPRESSOR-RELATED"/>
    <property type="match status" value="1"/>
</dbReference>
<comment type="caution">
    <text evidence="4">The sequence shown here is derived from an EMBL/GenBank/DDBJ whole genome shotgun (WGS) entry which is preliminary data.</text>
</comment>
<evidence type="ECO:0000313" key="4">
    <source>
        <dbReference type="EMBL" id="TLQ09021.1"/>
    </source>
</evidence>
<dbReference type="GO" id="GO:0003677">
    <property type="term" value="F:DNA binding"/>
    <property type="evidence" value="ECO:0007669"/>
    <property type="project" value="UniProtKB-UniRule"/>
</dbReference>
<feature type="domain" description="HTH tetR-type" evidence="3">
    <location>
        <begin position="23"/>
        <end position="83"/>
    </location>
</feature>
<dbReference type="PANTHER" id="PTHR43479:SF7">
    <property type="entry name" value="TETR-FAMILY TRANSCRIPTIONAL REGULATOR"/>
    <property type="match status" value="1"/>
</dbReference>
<organism evidence="4 5">
    <name type="scientific">Marinilactibacillus psychrotolerans</name>
    <dbReference type="NCBI Taxonomy" id="191770"/>
    <lineage>
        <taxon>Bacteria</taxon>
        <taxon>Bacillati</taxon>
        <taxon>Bacillota</taxon>
        <taxon>Bacilli</taxon>
        <taxon>Lactobacillales</taxon>
        <taxon>Carnobacteriaceae</taxon>
        <taxon>Marinilactibacillus</taxon>
    </lineage>
</organism>
<dbReference type="EMBL" id="VBTE01000004">
    <property type="protein sequence ID" value="TLQ09021.1"/>
    <property type="molecule type" value="Genomic_DNA"/>
</dbReference>
<feature type="DNA-binding region" description="H-T-H motif" evidence="2">
    <location>
        <begin position="46"/>
        <end position="65"/>
    </location>
</feature>
<keyword evidence="1 2" id="KW-0238">DNA-binding</keyword>
<evidence type="ECO:0000313" key="5">
    <source>
        <dbReference type="Proteomes" id="UP000307201"/>
    </source>
</evidence>
<dbReference type="OrthoDB" id="9810250at2"/>
<accession>A0A5R9C7I0</accession>
<name>A0A5R9C7I0_9LACT</name>
<dbReference type="InterPro" id="IPR001647">
    <property type="entry name" value="HTH_TetR"/>
</dbReference>
<evidence type="ECO:0000256" key="1">
    <source>
        <dbReference type="ARBA" id="ARBA00023125"/>
    </source>
</evidence>